<organism evidence="3 4">
    <name type="scientific">Paenibacillus albilobatus</name>
    <dbReference type="NCBI Taxonomy" id="2716884"/>
    <lineage>
        <taxon>Bacteria</taxon>
        <taxon>Bacillati</taxon>
        <taxon>Bacillota</taxon>
        <taxon>Bacilli</taxon>
        <taxon>Bacillales</taxon>
        <taxon>Paenibacillaceae</taxon>
        <taxon>Paenibacillus</taxon>
    </lineage>
</organism>
<evidence type="ECO:0000313" key="3">
    <source>
        <dbReference type="EMBL" id="GIO32323.1"/>
    </source>
</evidence>
<comment type="caution">
    <text evidence="3">The sequence shown here is derived from an EMBL/GenBank/DDBJ whole genome shotgun (WGS) entry which is preliminary data.</text>
</comment>
<dbReference type="RefSeq" id="WP_160038986.1">
    <property type="nucleotide sequence ID" value="NZ_BORQ01000004.1"/>
</dbReference>
<proteinExistence type="predicted"/>
<reference evidence="3" key="1">
    <citation type="submission" date="2021-03" db="EMBL/GenBank/DDBJ databases">
        <title>Antimicrobial resistance genes in bacteria isolated from Japanese honey, and their potential for conferring macrolide and lincosamide resistance in the American foulbrood pathogen Paenibacillus larvae.</title>
        <authorList>
            <person name="Okamoto M."/>
            <person name="Kumagai M."/>
            <person name="Kanamori H."/>
            <person name="Takamatsu D."/>
        </authorList>
    </citation>
    <scope>NUCLEOTIDE SEQUENCE</scope>
    <source>
        <strain evidence="3">J2TS6</strain>
    </source>
</reference>
<dbReference type="AlphaFoldDB" id="A0A920CBX3"/>
<dbReference type="EMBL" id="BORQ01000004">
    <property type="protein sequence ID" value="GIO32323.1"/>
    <property type="molecule type" value="Genomic_DNA"/>
</dbReference>
<accession>A0A920CBX3</accession>
<sequence length="292" mass="30761">MKRSYRWAIAAAMVSVLLLAGCDTVHEAAQTVKKDIQEVAAAAGDSVGNAAAGAAERLKREGEPVELSAEGEARADTVLHIDHRVGNIRLAAGDGDAVKVKTTIWFLKERSSYRNLSEQAVTSLIPKDGQLELITSSKEDTGRNLWDWADSKYGYSDFIIDYDIELPATVAGIDVASDVGEISVDGFRGTYRIHSDVGNIVVKEGRIAGTSDIGSNAGSVELRLNGIEEGGGLTARTDVGSIRAAFADSMKYTLKAESELGALSGVSNGEHEINGGGPPITLSTSVGPINVE</sequence>
<dbReference type="Proteomes" id="UP000679779">
    <property type="component" value="Unassembled WGS sequence"/>
</dbReference>
<protein>
    <recommendedName>
        <fullName evidence="5">Adhesin domain-containing protein</fullName>
    </recommendedName>
</protein>
<name>A0A920CBX3_9BACL</name>
<evidence type="ECO:0000256" key="2">
    <source>
        <dbReference type="SAM" id="SignalP"/>
    </source>
</evidence>
<feature type="chain" id="PRO_5039720389" description="Adhesin domain-containing protein" evidence="2">
    <location>
        <begin position="21"/>
        <end position="292"/>
    </location>
</feature>
<keyword evidence="4" id="KW-1185">Reference proteome</keyword>
<gene>
    <name evidence="3" type="ORF">J2TS6_34640</name>
</gene>
<evidence type="ECO:0008006" key="5">
    <source>
        <dbReference type="Google" id="ProtNLM"/>
    </source>
</evidence>
<dbReference type="PROSITE" id="PS51257">
    <property type="entry name" value="PROKAR_LIPOPROTEIN"/>
    <property type="match status" value="1"/>
</dbReference>
<feature type="region of interest" description="Disordered" evidence="1">
    <location>
        <begin position="269"/>
        <end position="292"/>
    </location>
</feature>
<feature type="compositionally biased region" description="Polar residues" evidence="1">
    <location>
        <begin position="281"/>
        <end position="292"/>
    </location>
</feature>
<evidence type="ECO:0000256" key="1">
    <source>
        <dbReference type="SAM" id="MobiDB-lite"/>
    </source>
</evidence>
<evidence type="ECO:0000313" key="4">
    <source>
        <dbReference type="Proteomes" id="UP000679779"/>
    </source>
</evidence>
<feature type="signal peptide" evidence="2">
    <location>
        <begin position="1"/>
        <end position="20"/>
    </location>
</feature>
<keyword evidence="2" id="KW-0732">Signal</keyword>